<dbReference type="RefSeq" id="WP_175548046.1">
    <property type="nucleotide sequence ID" value="NZ_FOZX01000003.1"/>
</dbReference>
<evidence type="ECO:0000313" key="1">
    <source>
        <dbReference type="EMBL" id="SFS65780.1"/>
    </source>
</evidence>
<organism evidence="1 2">
    <name type="scientific">Saccharopolyspora flava</name>
    <dbReference type="NCBI Taxonomy" id="95161"/>
    <lineage>
        <taxon>Bacteria</taxon>
        <taxon>Bacillati</taxon>
        <taxon>Actinomycetota</taxon>
        <taxon>Actinomycetes</taxon>
        <taxon>Pseudonocardiales</taxon>
        <taxon>Pseudonocardiaceae</taxon>
        <taxon>Saccharopolyspora</taxon>
    </lineage>
</organism>
<name>A0A1I6RME8_9PSEU</name>
<proteinExistence type="predicted"/>
<accession>A0A1I6RME8</accession>
<dbReference type="EMBL" id="FOZX01000003">
    <property type="protein sequence ID" value="SFS65780.1"/>
    <property type="molecule type" value="Genomic_DNA"/>
</dbReference>
<reference evidence="2" key="1">
    <citation type="submission" date="2016-10" db="EMBL/GenBank/DDBJ databases">
        <authorList>
            <person name="Varghese N."/>
            <person name="Submissions S."/>
        </authorList>
    </citation>
    <scope>NUCLEOTIDE SEQUENCE [LARGE SCALE GENOMIC DNA]</scope>
    <source>
        <strain evidence="2">DSM 44771</strain>
    </source>
</reference>
<keyword evidence="2" id="KW-1185">Reference proteome</keyword>
<evidence type="ECO:0000313" key="2">
    <source>
        <dbReference type="Proteomes" id="UP000198852"/>
    </source>
</evidence>
<dbReference type="Proteomes" id="UP000198852">
    <property type="component" value="Unassembled WGS sequence"/>
</dbReference>
<protein>
    <submittedName>
        <fullName evidence="1">Uncharacterized protein</fullName>
    </submittedName>
</protein>
<sequence>MTSDAATLAGLLRKAQWLLDDVAFEVAAGRGVDIDLSQVAGVLEEVALLLRVSAE</sequence>
<dbReference type="AlphaFoldDB" id="A0A1I6RME8"/>
<gene>
    <name evidence="1" type="ORF">SAMN05660874_02373</name>
</gene>